<feature type="compositionally biased region" description="Low complexity" evidence="2">
    <location>
        <begin position="33"/>
        <end position="54"/>
    </location>
</feature>
<keyword evidence="4" id="KW-1185">Reference proteome</keyword>
<dbReference type="PANTHER" id="PTHR38702">
    <property type="entry name" value="CALPONIN-HOMOLOGY (CH) DOMAIN-CONTAINING PROTEIN"/>
    <property type="match status" value="1"/>
</dbReference>
<feature type="compositionally biased region" description="Basic and acidic residues" evidence="2">
    <location>
        <begin position="212"/>
        <end position="221"/>
    </location>
</feature>
<evidence type="ECO:0000256" key="1">
    <source>
        <dbReference type="SAM" id="Coils"/>
    </source>
</evidence>
<protein>
    <submittedName>
        <fullName evidence="3">Uncharacterized protein</fullName>
    </submittedName>
</protein>
<sequence>MTTANEPFPAFRCVSPPPEISPTPAIGPCPEFSRSVSTGSSTSQCSTTASRQSSGNHSRRSDISFVSSRQSTCSGMERPSRRRGFVRPQGTDFAASARSRESVLSLGSIAHLQYYFARTGLLEGKGAQLARKNKAKGGLDLSSVSSSGLSSPRILGSDGEPSFPLGNSPELLSVHQFSGSPMAESPTDEHYYYSDELEEDPDVLPPTTSTYIHRDKPVPKPPTIEELKTDLSESLEKAAAALKDARETQETNLLAEAKAKAKAEAQKTPKKSQNPSWFEVQGMHILDVMTLAIRAAKNYYTAHEVPERLDAIKSEKEIRTELFSVMETLKQMATRKWVGGLKDEEHTTLDSWIQGLFDMLKTEEKMVEAEKAERETWTWMKGDWTGREVERELAFMASLDPKLEPLPEYTPAAGATELPTPFLQSLQNGIRLVELHNAAVKRSKRRFGLITTFHTDTDKPYRCADNIRYWAKAAELRWEVLFKVDALGIVYNNSPEVWDTFEKAVMAWCRAVREEITADLQG</sequence>
<accession>A0A8H6MIU7</accession>
<keyword evidence="1" id="KW-0175">Coiled coil</keyword>
<dbReference type="PANTHER" id="PTHR38702:SF1">
    <property type="entry name" value="CALPONIN-HOMOLOGY (CH) DOMAIN-CONTAINING PROTEIN"/>
    <property type="match status" value="1"/>
</dbReference>
<dbReference type="EMBL" id="WIGN01000511">
    <property type="protein sequence ID" value="KAF6790047.1"/>
    <property type="molecule type" value="Genomic_DNA"/>
</dbReference>
<evidence type="ECO:0000313" key="3">
    <source>
        <dbReference type="EMBL" id="KAF6790047.1"/>
    </source>
</evidence>
<evidence type="ECO:0000256" key="2">
    <source>
        <dbReference type="SAM" id="MobiDB-lite"/>
    </source>
</evidence>
<feature type="region of interest" description="Disordered" evidence="2">
    <location>
        <begin position="1"/>
        <end position="86"/>
    </location>
</feature>
<organism evidence="3 4">
    <name type="scientific">Colletotrichum sojae</name>
    <dbReference type="NCBI Taxonomy" id="2175907"/>
    <lineage>
        <taxon>Eukaryota</taxon>
        <taxon>Fungi</taxon>
        <taxon>Dikarya</taxon>
        <taxon>Ascomycota</taxon>
        <taxon>Pezizomycotina</taxon>
        <taxon>Sordariomycetes</taxon>
        <taxon>Hypocreomycetidae</taxon>
        <taxon>Glomerellales</taxon>
        <taxon>Glomerellaceae</taxon>
        <taxon>Colletotrichum</taxon>
        <taxon>Colletotrichum orchidearum species complex</taxon>
    </lineage>
</organism>
<comment type="caution">
    <text evidence="3">The sequence shown here is derived from an EMBL/GenBank/DDBJ whole genome shotgun (WGS) entry which is preliminary data.</text>
</comment>
<feature type="compositionally biased region" description="Polar residues" evidence="2">
    <location>
        <begin position="64"/>
        <end position="74"/>
    </location>
</feature>
<feature type="compositionally biased region" description="Low complexity" evidence="2">
    <location>
        <begin position="138"/>
        <end position="157"/>
    </location>
</feature>
<feature type="coiled-coil region" evidence="1">
    <location>
        <begin position="224"/>
        <end position="252"/>
    </location>
</feature>
<name>A0A8H6MIU7_9PEZI</name>
<feature type="compositionally biased region" description="Pro residues" evidence="2">
    <location>
        <begin position="15"/>
        <end position="27"/>
    </location>
</feature>
<feature type="region of interest" description="Disordered" evidence="2">
    <location>
        <begin position="135"/>
        <end position="172"/>
    </location>
</feature>
<evidence type="ECO:0000313" key="4">
    <source>
        <dbReference type="Proteomes" id="UP000652219"/>
    </source>
</evidence>
<dbReference type="AlphaFoldDB" id="A0A8H6MIU7"/>
<proteinExistence type="predicted"/>
<gene>
    <name evidence="3" type="ORF">CSOJ01_14634</name>
</gene>
<reference evidence="3 4" key="1">
    <citation type="journal article" date="2020" name="Phytopathology">
        <title>Genome Sequence Resources of Colletotrichum truncatum, C. plurivorum, C. musicola, and C. sojae: Four Species Pathogenic to Soybean (Glycine max).</title>
        <authorList>
            <person name="Rogerio F."/>
            <person name="Boufleur T.R."/>
            <person name="Ciampi-Guillardi M."/>
            <person name="Sukno S.A."/>
            <person name="Thon M.R."/>
            <person name="Massola Junior N.S."/>
            <person name="Baroncelli R."/>
        </authorList>
    </citation>
    <scope>NUCLEOTIDE SEQUENCE [LARGE SCALE GENOMIC DNA]</scope>
    <source>
        <strain evidence="3 4">LFN0009</strain>
    </source>
</reference>
<dbReference type="Proteomes" id="UP000652219">
    <property type="component" value="Unassembled WGS sequence"/>
</dbReference>
<feature type="region of interest" description="Disordered" evidence="2">
    <location>
        <begin position="199"/>
        <end position="221"/>
    </location>
</feature>